<dbReference type="GO" id="GO:0000976">
    <property type="term" value="F:transcription cis-regulatory region binding"/>
    <property type="evidence" value="ECO:0007669"/>
    <property type="project" value="TreeGrafter"/>
</dbReference>
<organism evidence="6 7">
    <name type="scientific">Pseudonocardia sulfidoxydans NBRC 16205</name>
    <dbReference type="NCBI Taxonomy" id="1223511"/>
    <lineage>
        <taxon>Bacteria</taxon>
        <taxon>Bacillati</taxon>
        <taxon>Actinomycetota</taxon>
        <taxon>Actinomycetes</taxon>
        <taxon>Pseudonocardiales</taxon>
        <taxon>Pseudonocardiaceae</taxon>
        <taxon>Pseudonocardia</taxon>
    </lineage>
</organism>
<evidence type="ECO:0000313" key="7">
    <source>
        <dbReference type="Proteomes" id="UP000321685"/>
    </source>
</evidence>
<dbReference type="InterPro" id="IPR009057">
    <property type="entry name" value="Homeodomain-like_sf"/>
</dbReference>
<dbReference type="Gene3D" id="1.10.357.10">
    <property type="entry name" value="Tetracycline Repressor, domain 2"/>
    <property type="match status" value="1"/>
</dbReference>
<keyword evidence="7" id="KW-1185">Reference proteome</keyword>
<dbReference type="EMBL" id="BJVJ01000004">
    <property type="protein sequence ID" value="GEL21760.1"/>
    <property type="molecule type" value="Genomic_DNA"/>
</dbReference>
<dbReference type="InterPro" id="IPR050109">
    <property type="entry name" value="HTH-type_TetR-like_transc_reg"/>
</dbReference>
<protein>
    <submittedName>
        <fullName evidence="6">TetR family transcriptional regulator</fullName>
    </submittedName>
</protein>
<evidence type="ECO:0000256" key="3">
    <source>
        <dbReference type="ARBA" id="ARBA00023163"/>
    </source>
</evidence>
<accession>A0A511DAC4</accession>
<dbReference type="PANTHER" id="PTHR30055">
    <property type="entry name" value="HTH-TYPE TRANSCRIPTIONAL REGULATOR RUTR"/>
    <property type="match status" value="1"/>
</dbReference>
<dbReference type="Gene3D" id="1.10.10.60">
    <property type="entry name" value="Homeodomain-like"/>
    <property type="match status" value="1"/>
</dbReference>
<evidence type="ECO:0000256" key="4">
    <source>
        <dbReference type="PROSITE-ProRule" id="PRU00335"/>
    </source>
</evidence>
<dbReference type="SUPFAM" id="SSF48498">
    <property type="entry name" value="Tetracyclin repressor-like, C-terminal domain"/>
    <property type="match status" value="1"/>
</dbReference>
<dbReference type="Pfam" id="PF16859">
    <property type="entry name" value="TetR_C_11"/>
    <property type="match status" value="1"/>
</dbReference>
<dbReference type="AlphaFoldDB" id="A0A511DAC4"/>
<evidence type="ECO:0000259" key="5">
    <source>
        <dbReference type="PROSITE" id="PS50977"/>
    </source>
</evidence>
<sequence length="199" mass="21748">MERTRSAVMRAATDLVVEGGPGALTMDAVVLRSRVAKTTIYRHWKSRDDLLATVIEASVPRLPEPEPDADVETSLRVVMRYSVNSLRDTEWSRLLPAFIMLSRHEAEIRAINERMDWQHNRVLAELVQRAAAEGIVESGIDVDEAIAHLQGPLMIAFLAGLMPIDDRIADSIVDRFLAAFGPSAAAKPRTPAAGPGGDA</sequence>
<feature type="DNA-binding region" description="H-T-H motif" evidence="4">
    <location>
        <begin position="25"/>
        <end position="44"/>
    </location>
</feature>
<evidence type="ECO:0000256" key="1">
    <source>
        <dbReference type="ARBA" id="ARBA00023015"/>
    </source>
</evidence>
<dbReference type="PRINTS" id="PR00455">
    <property type="entry name" value="HTHTETR"/>
</dbReference>
<dbReference type="Proteomes" id="UP000321685">
    <property type="component" value="Unassembled WGS sequence"/>
</dbReference>
<comment type="caution">
    <text evidence="6">The sequence shown here is derived from an EMBL/GenBank/DDBJ whole genome shotgun (WGS) entry which is preliminary data.</text>
</comment>
<gene>
    <name evidence="6" type="ORF">PSU4_07140</name>
</gene>
<keyword evidence="3" id="KW-0804">Transcription</keyword>
<dbReference type="Pfam" id="PF00440">
    <property type="entry name" value="TetR_N"/>
    <property type="match status" value="1"/>
</dbReference>
<dbReference type="InterPro" id="IPR001647">
    <property type="entry name" value="HTH_TetR"/>
</dbReference>
<dbReference type="PANTHER" id="PTHR30055:SF148">
    <property type="entry name" value="TETR-FAMILY TRANSCRIPTIONAL REGULATOR"/>
    <property type="match status" value="1"/>
</dbReference>
<reference evidence="6 7" key="1">
    <citation type="submission" date="2019-07" db="EMBL/GenBank/DDBJ databases">
        <title>Whole genome shotgun sequence of Pseudonocardia sulfidoxydans NBRC 16205.</title>
        <authorList>
            <person name="Hosoyama A."/>
            <person name="Uohara A."/>
            <person name="Ohji S."/>
            <person name="Ichikawa N."/>
        </authorList>
    </citation>
    <scope>NUCLEOTIDE SEQUENCE [LARGE SCALE GENOMIC DNA]</scope>
    <source>
        <strain evidence="6 7">NBRC 16205</strain>
    </source>
</reference>
<dbReference type="PROSITE" id="PS50977">
    <property type="entry name" value="HTH_TETR_2"/>
    <property type="match status" value="1"/>
</dbReference>
<dbReference type="InterPro" id="IPR011075">
    <property type="entry name" value="TetR_C"/>
</dbReference>
<dbReference type="SUPFAM" id="SSF46689">
    <property type="entry name" value="Homeodomain-like"/>
    <property type="match status" value="1"/>
</dbReference>
<proteinExistence type="predicted"/>
<evidence type="ECO:0000313" key="6">
    <source>
        <dbReference type="EMBL" id="GEL21760.1"/>
    </source>
</evidence>
<dbReference type="GO" id="GO:0003700">
    <property type="term" value="F:DNA-binding transcription factor activity"/>
    <property type="evidence" value="ECO:0007669"/>
    <property type="project" value="TreeGrafter"/>
</dbReference>
<keyword evidence="2 4" id="KW-0238">DNA-binding</keyword>
<dbReference type="InterPro" id="IPR036271">
    <property type="entry name" value="Tet_transcr_reg_TetR-rel_C_sf"/>
</dbReference>
<keyword evidence="1" id="KW-0805">Transcription regulation</keyword>
<name>A0A511DAC4_9PSEU</name>
<feature type="domain" description="HTH tetR-type" evidence="5">
    <location>
        <begin position="2"/>
        <end position="62"/>
    </location>
</feature>
<evidence type="ECO:0000256" key="2">
    <source>
        <dbReference type="ARBA" id="ARBA00023125"/>
    </source>
</evidence>